<dbReference type="Proteomes" id="UP000623467">
    <property type="component" value="Unassembled WGS sequence"/>
</dbReference>
<dbReference type="AlphaFoldDB" id="A0A8H7DFV8"/>
<accession>A0A8H7DFV8</accession>
<organism evidence="1 2">
    <name type="scientific">Mycena sanguinolenta</name>
    <dbReference type="NCBI Taxonomy" id="230812"/>
    <lineage>
        <taxon>Eukaryota</taxon>
        <taxon>Fungi</taxon>
        <taxon>Dikarya</taxon>
        <taxon>Basidiomycota</taxon>
        <taxon>Agaricomycotina</taxon>
        <taxon>Agaricomycetes</taxon>
        <taxon>Agaricomycetidae</taxon>
        <taxon>Agaricales</taxon>
        <taxon>Marasmiineae</taxon>
        <taxon>Mycenaceae</taxon>
        <taxon>Mycena</taxon>
    </lineage>
</organism>
<name>A0A8H7DFV8_9AGAR</name>
<sequence length="424" mass="47895">MPGISAVPNEILEEIFWRCLPSPPDRGLASEFPSILYIDPSSATAPLLLCQICRRWRELATSSPCLWASLNTVSARTSEQLELWLSRARHRNLSLRIERRYLYHPHPHYPSSSALYLPLLVTKFSRCQALALKNWPAPSDFAMPASFPQLESLWVQMSNDALEEARSISRPLLGHAPRLRCLHWDGPDVPLPWGQLLYLSWRPANMDIFSRTVHQFTSITTLQLDFSWRFFEGISLPEPCVVPQVATLFFGGNAAGLRTIITPLLRHLVLQKLTVEDDTEQDLAIIHLLERSCCAIVTLEIYEGCSPSFPCLVLLHDCIAPSLTRLVISSHDLNDFFSSIETMVPDTLPMNVRLLRAVDRCFHIDRLDFCAPGTSTSALARVLARCFPCLVQLDLDDGFCWDDDDESDVFETSVVIGGERTFMV</sequence>
<dbReference type="SUPFAM" id="SSF52047">
    <property type="entry name" value="RNI-like"/>
    <property type="match status" value="1"/>
</dbReference>
<comment type="caution">
    <text evidence="1">The sequence shown here is derived from an EMBL/GenBank/DDBJ whole genome shotgun (WGS) entry which is preliminary data.</text>
</comment>
<dbReference type="EMBL" id="JACAZH010000003">
    <property type="protein sequence ID" value="KAF7373899.1"/>
    <property type="molecule type" value="Genomic_DNA"/>
</dbReference>
<protein>
    <recommendedName>
        <fullName evidence="3">F-box domain-containing protein</fullName>
    </recommendedName>
</protein>
<keyword evidence="2" id="KW-1185">Reference proteome</keyword>
<reference evidence="1" key="1">
    <citation type="submission" date="2020-05" db="EMBL/GenBank/DDBJ databases">
        <title>Mycena genomes resolve the evolution of fungal bioluminescence.</title>
        <authorList>
            <person name="Tsai I.J."/>
        </authorList>
    </citation>
    <scope>NUCLEOTIDE SEQUENCE</scope>
    <source>
        <strain evidence="1">160909Yilan</strain>
    </source>
</reference>
<gene>
    <name evidence="1" type="ORF">MSAN_00602200</name>
</gene>
<proteinExistence type="predicted"/>
<evidence type="ECO:0000313" key="1">
    <source>
        <dbReference type="EMBL" id="KAF7373899.1"/>
    </source>
</evidence>
<dbReference type="OrthoDB" id="3060984at2759"/>
<evidence type="ECO:0000313" key="2">
    <source>
        <dbReference type="Proteomes" id="UP000623467"/>
    </source>
</evidence>
<evidence type="ECO:0008006" key="3">
    <source>
        <dbReference type="Google" id="ProtNLM"/>
    </source>
</evidence>